<evidence type="ECO:0000313" key="1">
    <source>
        <dbReference type="EMBL" id="KDN83040.1"/>
    </source>
</evidence>
<gene>
    <name evidence="1" type="ORF">KCH_51860</name>
</gene>
<reference evidence="1 2" key="1">
    <citation type="submission" date="2014-05" db="EMBL/GenBank/DDBJ databases">
        <title>Draft Genome Sequence of Kitasatospora cheerisanensis KCTC 2395.</title>
        <authorList>
            <person name="Nam D.H."/>
        </authorList>
    </citation>
    <scope>NUCLEOTIDE SEQUENCE [LARGE SCALE GENOMIC DNA]</scope>
    <source>
        <strain evidence="1 2">KCTC 2395</strain>
    </source>
</reference>
<keyword evidence="2" id="KW-1185">Reference proteome</keyword>
<dbReference type="PATRIC" id="fig|1348663.4.peg.5020"/>
<dbReference type="RefSeq" id="WP_035866466.1">
    <property type="nucleotide sequence ID" value="NZ_KK853997.1"/>
</dbReference>
<comment type="caution">
    <text evidence="1">The sequence shown here is derived from an EMBL/GenBank/DDBJ whole genome shotgun (WGS) entry which is preliminary data.</text>
</comment>
<protein>
    <submittedName>
        <fullName evidence="1">Uncharacterized protein</fullName>
    </submittedName>
</protein>
<dbReference type="eggNOG" id="ENOG50320S0">
    <property type="taxonomic scope" value="Bacteria"/>
</dbReference>
<accession>A0A066YYM4</accession>
<dbReference type="AlphaFoldDB" id="A0A066YYM4"/>
<dbReference type="EMBL" id="JNBY01000096">
    <property type="protein sequence ID" value="KDN83040.1"/>
    <property type="molecule type" value="Genomic_DNA"/>
</dbReference>
<dbReference type="HOGENOM" id="CLU_1956676_0_0_11"/>
<name>A0A066YYM4_9ACTN</name>
<evidence type="ECO:0000313" key="2">
    <source>
        <dbReference type="Proteomes" id="UP000027178"/>
    </source>
</evidence>
<sequence>MKGSQSGYAVSIEGITETTSFASLADAIASLWATLRTLPLGWTQYEAYRYFFGPGATERTEAFLARDGQLLLSFILLGHTRVIQVRPTATGPLQPTPKRLELLHTPAVAALCLHEPAGEDPFLGRLSA</sequence>
<dbReference type="OrthoDB" id="3872428at2"/>
<proteinExistence type="predicted"/>
<dbReference type="Proteomes" id="UP000027178">
    <property type="component" value="Unassembled WGS sequence"/>
</dbReference>
<organism evidence="1 2">
    <name type="scientific">Kitasatospora cheerisanensis KCTC 2395</name>
    <dbReference type="NCBI Taxonomy" id="1348663"/>
    <lineage>
        <taxon>Bacteria</taxon>
        <taxon>Bacillati</taxon>
        <taxon>Actinomycetota</taxon>
        <taxon>Actinomycetes</taxon>
        <taxon>Kitasatosporales</taxon>
        <taxon>Streptomycetaceae</taxon>
        <taxon>Kitasatospora</taxon>
    </lineage>
</organism>